<evidence type="ECO:0000256" key="4">
    <source>
        <dbReference type="ARBA" id="ARBA00022670"/>
    </source>
</evidence>
<evidence type="ECO:0000256" key="7">
    <source>
        <dbReference type="ARBA" id="ARBA00022833"/>
    </source>
</evidence>
<evidence type="ECO:0000256" key="8">
    <source>
        <dbReference type="ARBA" id="ARBA00023049"/>
    </source>
</evidence>
<comment type="cofactor">
    <cofactor evidence="1 10">
        <name>Zn(2+)</name>
        <dbReference type="ChEBI" id="CHEBI:29105"/>
    </cofactor>
</comment>
<dbReference type="Pfam" id="PF02127">
    <property type="entry name" value="Peptidase_M18"/>
    <property type="match status" value="1"/>
</dbReference>
<evidence type="ECO:0000256" key="5">
    <source>
        <dbReference type="ARBA" id="ARBA00022723"/>
    </source>
</evidence>
<evidence type="ECO:0000313" key="12">
    <source>
        <dbReference type="Proteomes" id="UP001329915"/>
    </source>
</evidence>
<dbReference type="EMBL" id="CP121694">
    <property type="protein sequence ID" value="WRO20644.1"/>
    <property type="molecule type" value="Genomic_DNA"/>
</dbReference>
<dbReference type="SUPFAM" id="SSF101821">
    <property type="entry name" value="Aminopeptidase/glucanase lid domain"/>
    <property type="match status" value="1"/>
</dbReference>
<evidence type="ECO:0000256" key="3">
    <source>
        <dbReference type="ARBA" id="ARBA00022438"/>
    </source>
</evidence>
<dbReference type="NCBIfam" id="NF002600">
    <property type="entry name" value="PRK02256.1"/>
    <property type="match status" value="1"/>
</dbReference>
<reference evidence="11 12" key="1">
    <citation type="submission" date="2023-04" db="EMBL/GenBank/DDBJ databases">
        <authorList>
            <person name="Hsu D."/>
        </authorList>
    </citation>
    <scope>NUCLEOTIDE SEQUENCE [LARGE SCALE GENOMIC DNA]</scope>
    <source>
        <strain evidence="11 12">MK1</strain>
    </source>
</reference>
<keyword evidence="7 9" id="KW-0862">Zinc</keyword>
<dbReference type="Gene3D" id="3.40.630.10">
    <property type="entry name" value="Zn peptidases"/>
    <property type="match status" value="1"/>
</dbReference>
<dbReference type="SUPFAM" id="SSF53187">
    <property type="entry name" value="Zn-dependent exopeptidases"/>
    <property type="match status" value="1"/>
</dbReference>
<dbReference type="KEGG" id="dbc:MFMK1_000428"/>
<keyword evidence="8 9" id="KW-0482">Metalloprotease</keyword>
<dbReference type="PRINTS" id="PR00932">
    <property type="entry name" value="AMINO1PTASE"/>
</dbReference>
<dbReference type="GO" id="GO:0005737">
    <property type="term" value="C:cytoplasm"/>
    <property type="evidence" value="ECO:0007669"/>
    <property type="project" value="UniProtKB-ARBA"/>
</dbReference>
<accession>A0AAU0ULA1</accession>
<proteinExistence type="inferred from homology"/>
<dbReference type="PANTHER" id="PTHR28570">
    <property type="entry name" value="ASPARTYL AMINOPEPTIDASE"/>
    <property type="match status" value="1"/>
</dbReference>
<evidence type="ECO:0000256" key="1">
    <source>
        <dbReference type="ARBA" id="ARBA00001947"/>
    </source>
</evidence>
<evidence type="ECO:0000313" key="11">
    <source>
        <dbReference type="EMBL" id="WRO20644.1"/>
    </source>
</evidence>
<protein>
    <recommendedName>
        <fullName evidence="10">M18 family aminopeptidase</fullName>
        <ecNumber evidence="10">3.4.11.-</ecNumber>
    </recommendedName>
</protein>
<dbReference type="Proteomes" id="UP001329915">
    <property type="component" value="Chromosome"/>
</dbReference>
<dbReference type="GO" id="GO:0004177">
    <property type="term" value="F:aminopeptidase activity"/>
    <property type="evidence" value="ECO:0007669"/>
    <property type="project" value="UniProtKB-KW"/>
</dbReference>
<dbReference type="GO" id="GO:0008237">
    <property type="term" value="F:metallopeptidase activity"/>
    <property type="evidence" value="ECO:0007669"/>
    <property type="project" value="UniProtKB-KW"/>
</dbReference>
<sequence length="471" mass="52069">MGENNKFKELADKLAATKKNGWLKSEPQERQEVFSLARRYMAYLSAAKTEREAVTETVAWCQKQGFIPLEEAMKGGQKTGDKFYWVWQERSVVIGIWGKAGLKRGFKLVGSHLDSPRLDLKPQPLYEAEGLGMCKTHYYGGIKKYQWTAVPLALHGVVVTATGEKKVIVIGEDDNDPIFTITDLLPHLAKDQMQKKLGQAIAGESLNIIFGSIPVEDEEVKEPVKLALLEYLNREYGMVEEDFISADLELVPAANARDLGLDRSLIASYGQDDRICAYATMEAMAEIEQPERLVLGLFADKEEVGSMGITGMRSNMLEYLLEQLLTWSAEQMGIYQLMAESQAISADVNAAVDPSYADVMDKHNAARLGYGVVLTKYTGSGGKFNANDAAAEYVGEIRNIFNSHDILWQTGELGKVDKGGGGTIAQFLANKGIQTIDCGPSILNMHAPLEIASKVDFYHTVRAYRAFLAEN</sequence>
<keyword evidence="5 9" id="KW-0479">Metal-binding</keyword>
<dbReference type="InterPro" id="IPR001948">
    <property type="entry name" value="Peptidase_M18"/>
</dbReference>
<dbReference type="RefSeq" id="WP_366923531.1">
    <property type="nucleotide sequence ID" value="NZ_CP121694.1"/>
</dbReference>
<organism evidence="11 12">
    <name type="scientific">Metallumcola ferriviriculae</name>
    <dbReference type="NCBI Taxonomy" id="3039180"/>
    <lineage>
        <taxon>Bacteria</taxon>
        <taxon>Bacillati</taxon>
        <taxon>Bacillota</taxon>
        <taxon>Clostridia</taxon>
        <taxon>Neomoorellales</taxon>
        <taxon>Desulfitibacteraceae</taxon>
        <taxon>Metallumcola</taxon>
    </lineage>
</organism>
<keyword evidence="3 9" id="KW-0031">Aminopeptidase</keyword>
<evidence type="ECO:0000256" key="9">
    <source>
        <dbReference type="RuleBase" id="RU004386"/>
    </source>
</evidence>
<dbReference type="InterPro" id="IPR023358">
    <property type="entry name" value="Peptidase_M18_dom2"/>
</dbReference>
<dbReference type="Gene3D" id="2.30.250.10">
    <property type="entry name" value="Aminopeptidase i, Domain 2"/>
    <property type="match status" value="1"/>
</dbReference>
<dbReference type="GO" id="GO:0008270">
    <property type="term" value="F:zinc ion binding"/>
    <property type="evidence" value="ECO:0007669"/>
    <property type="project" value="InterPro"/>
</dbReference>
<dbReference type="GO" id="GO:0006508">
    <property type="term" value="P:proteolysis"/>
    <property type="evidence" value="ECO:0007669"/>
    <property type="project" value="UniProtKB-KW"/>
</dbReference>
<name>A0AAU0ULA1_9FIRM</name>
<evidence type="ECO:0000256" key="10">
    <source>
        <dbReference type="RuleBase" id="RU004387"/>
    </source>
</evidence>
<dbReference type="EC" id="3.4.11.-" evidence="10"/>
<keyword evidence="6 9" id="KW-0378">Hydrolase</keyword>
<dbReference type="PANTHER" id="PTHR28570:SF2">
    <property type="entry name" value="M18 FAMILY AMINOPEPTIDASE 1-RELATED"/>
    <property type="match status" value="1"/>
</dbReference>
<evidence type="ECO:0000256" key="6">
    <source>
        <dbReference type="ARBA" id="ARBA00022801"/>
    </source>
</evidence>
<comment type="similarity">
    <text evidence="2 9">Belongs to the peptidase M18 family.</text>
</comment>
<dbReference type="AlphaFoldDB" id="A0AAU0ULA1"/>
<keyword evidence="12" id="KW-1185">Reference proteome</keyword>
<keyword evidence="4 9" id="KW-0645">Protease</keyword>
<evidence type="ECO:0000256" key="2">
    <source>
        <dbReference type="ARBA" id="ARBA00008290"/>
    </source>
</evidence>
<gene>
    <name evidence="11" type="ORF">MFMK1_000428</name>
</gene>